<dbReference type="Gene3D" id="3.40.1190.20">
    <property type="match status" value="1"/>
</dbReference>
<dbReference type="PANTHER" id="PTHR46969">
    <property type="entry name" value="BIFUNCTIONAL PROTEIN HLDE"/>
    <property type="match status" value="1"/>
</dbReference>
<dbReference type="InterPro" id="IPR011611">
    <property type="entry name" value="PfkB_dom"/>
</dbReference>
<dbReference type="Pfam" id="PF00294">
    <property type="entry name" value="PfkB"/>
    <property type="match status" value="1"/>
</dbReference>
<protein>
    <recommendedName>
        <fullName evidence="1">Carbohydrate kinase PfkB domain-containing protein</fullName>
    </recommendedName>
</protein>
<sequence>MRAAAKSRLLVVGDVMLDQFLWGRVKRISPEAPVPVVEFETESFMPGGASNVARNLTAMNAGAEVFGLVGKDDSAKKIRALLKQDGVGSGGLMAETGRITTRKSRVIAHQQQVVRIDRETKSTADARATRRLLAAVEKEIDGARAIIVGDYSKGVVTQELLTGLRELCL</sequence>
<dbReference type="InterPro" id="IPR029056">
    <property type="entry name" value="Ribokinase-like"/>
</dbReference>
<dbReference type="AlphaFoldDB" id="A0A382UZ60"/>
<dbReference type="GO" id="GO:0005829">
    <property type="term" value="C:cytosol"/>
    <property type="evidence" value="ECO:0007669"/>
    <property type="project" value="TreeGrafter"/>
</dbReference>
<organism evidence="2">
    <name type="scientific">marine metagenome</name>
    <dbReference type="NCBI Taxonomy" id="408172"/>
    <lineage>
        <taxon>unclassified sequences</taxon>
        <taxon>metagenomes</taxon>
        <taxon>ecological metagenomes</taxon>
    </lineage>
</organism>
<proteinExistence type="predicted"/>
<name>A0A382UZ60_9ZZZZ</name>
<dbReference type="EMBL" id="UINC01147917">
    <property type="protein sequence ID" value="SVD39519.1"/>
    <property type="molecule type" value="Genomic_DNA"/>
</dbReference>
<feature type="non-terminal residue" evidence="2">
    <location>
        <position position="169"/>
    </location>
</feature>
<feature type="domain" description="Carbohydrate kinase PfkB" evidence="1">
    <location>
        <begin position="8"/>
        <end position="131"/>
    </location>
</feature>
<reference evidence="2" key="1">
    <citation type="submission" date="2018-05" db="EMBL/GenBank/DDBJ databases">
        <authorList>
            <person name="Lanie J.A."/>
            <person name="Ng W.-L."/>
            <person name="Kazmierczak K.M."/>
            <person name="Andrzejewski T.M."/>
            <person name="Davidsen T.M."/>
            <person name="Wayne K.J."/>
            <person name="Tettelin H."/>
            <person name="Glass J.I."/>
            <person name="Rusch D."/>
            <person name="Podicherti R."/>
            <person name="Tsui H.-C.T."/>
            <person name="Winkler M.E."/>
        </authorList>
    </citation>
    <scope>NUCLEOTIDE SEQUENCE</scope>
</reference>
<gene>
    <name evidence="2" type="ORF">METZ01_LOCUS392373</name>
</gene>
<evidence type="ECO:0000259" key="1">
    <source>
        <dbReference type="Pfam" id="PF00294"/>
    </source>
</evidence>
<dbReference type="PANTHER" id="PTHR46969:SF1">
    <property type="entry name" value="BIFUNCTIONAL PROTEIN HLDE"/>
    <property type="match status" value="1"/>
</dbReference>
<accession>A0A382UZ60</accession>
<evidence type="ECO:0000313" key="2">
    <source>
        <dbReference type="EMBL" id="SVD39519.1"/>
    </source>
</evidence>
<dbReference type="GO" id="GO:0033785">
    <property type="term" value="F:heptose 7-phosphate kinase activity"/>
    <property type="evidence" value="ECO:0007669"/>
    <property type="project" value="TreeGrafter"/>
</dbReference>
<dbReference type="GO" id="GO:0033786">
    <property type="term" value="F:heptose-1-phosphate adenylyltransferase activity"/>
    <property type="evidence" value="ECO:0007669"/>
    <property type="project" value="TreeGrafter"/>
</dbReference>
<dbReference type="SUPFAM" id="SSF53613">
    <property type="entry name" value="Ribokinase-like"/>
    <property type="match status" value="1"/>
</dbReference>